<dbReference type="EMBL" id="CP064936">
    <property type="protein sequence ID" value="QQA00319.1"/>
    <property type="molecule type" value="Genomic_DNA"/>
</dbReference>
<dbReference type="AlphaFoldDB" id="A0A7T3RBY2"/>
<organism evidence="2 3">
    <name type="scientific">Treponema peruense</name>
    <dbReference type="NCBI Taxonomy" id="2787628"/>
    <lineage>
        <taxon>Bacteria</taxon>
        <taxon>Pseudomonadati</taxon>
        <taxon>Spirochaetota</taxon>
        <taxon>Spirochaetia</taxon>
        <taxon>Spirochaetales</taxon>
        <taxon>Treponemataceae</taxon>
        <taxon>Treponema</taxon>
    </lineage>
</organism>
<keyword evidence="1" id="KW-0732">Signal</keyword>
<proteinExistence type="predicted"/>
<name>A0A7T3RBY2_9SPIR</name>
<evidence type="ECO:0008006" key="4">
    <source>
        <dbReference type="Google" id="ProtNLM"/>
    </source>
</evidence>
<dbReference type="KEGG" id="tper:IWA51_08535"/>
<evidence type="ECO:0000256" key="1">
    <source>
        <dbReference type="SAM" id="SignalP"/>
    </source>
</evidence>
<evidence type="ECO:0000313" key="3">
    <source>
        <dbReference type="Proteomes" id="UP000595224"/>
    </source>
</evidence>
<sequence length="389" mass="42826">MTIQTGKLYRFILCALCAFFAIAHSSFAERTGFSIYGDEVTMDLPEGTNVTESNAEGTYFLLASDAAPVKALVRIYGAKRYDSALEALNGSLEKIAEGFSCGAIPWNKRDRACGIIEEKVLGTPAAGYAVCVRIPKDDTLFLCAAWTTQKDNVQALSLAASIADSLYPDRSSFFECGPLTSFIFPGEEKLPVELQIDGKTIKTSLDKSDEEAAQYLVDREYSVSLLYQKSPLWKEVWQRYYRMIFRDSAGRLSQTAENVYEKIAPECSDMTSYAQKLLFWTQNLDYGRNLKSSDFTPLPSVLLGRGSDCDSRSMLIDVMLQCAGEDAVMFVSAEYAHAVAGFVSNHPGFSFEAGGKAYLTGETTKKGATWGTIAKEQADSSKWIPVLLP</sequence>
<evidence type="ECO:0000313" key="2">
    <source>
        <dbReference type="EMBL" id="QQA00319.1"/>
    </source>
</evidence>
<dbReference type="RefSeq" id="WP_198442110.1">
    <property type="nucleotide sequence ID" value="NZ_CBCSHE010000001.1"/>
</dbReference>
<feature type="signal peptide" evidence="1">
    <location>
        <begin position="1"/>
        <end position="28"/>
    </location>
</feature>
<reference evidence="2 3" key="1">
    <citation type="submission" date="2020-11" db="EMBL/GenBank/DDBJ databases">
        <title>Treponema Peruensis nv. sp., first commensal Treponema isolated from human feces.</title>
        <authorList>
            <person name="Belkhou C."/>
            <person name="Raes J."/>
        </authorList>
    </citation>
    <scope>NUCLEOTIDE SEQUENCE [LARGE SCALE GENOMIC DNA]</scope>
    <source>
        <strain evidence="2 3">RCC2812</strain>
    </source>
</reference>
<accession>A0A7T3RBY2</accession>
<protein>
    <recommendedName>
        <fullName evidence="4">Transglutaminase-like superfamily protein</fullName>
    </recommendedName>
</protein>
<gene>
    <name evidence="2" type="ORF">IWA51_08535</name>
</gene>
<feature type="chain" id="PRO_5032476103" description="Transglutaminase-like superfamily protein" evidence="1">
    <location>
        <begin position="29"/>
        <end position="389"/>
    </location>
</feature>
<dbReference type="Proteomes" id="UP000595224">
    <property type="component" value="Chromosome"/>
</dbReference>
<keyword evidence="3" id="KW-1185">Reference proteome</keyword>